<gene>
    <name evidence="2" type="ORF">NQ318_010834</name>
</gene>
<protein>
    <submittedName>
        <fullName evidence="2">Uncharacterized protein</fullName>
    </submittedName>
</protein>
<evidence type="ECO:0000313" key="2">
    <source>
        <dbReference type="EMBL" id="KAJ8950635.1"/>
    </source>
</evidence>
<dbReference type="AlphaFoldDB" id="A0AAV8YJE5"/>
<comment type="caution">
    <text evidence="2">The sequence shown here is derived from an EMBL/GenBank/DDBJ whole genome shotgun (WGS) entry which is preliminary data.</text>
</comment>
<reference evidence="2" key="1">
    <citation type="journal article" date="2023" name="Insect Mol. Biol.">
        <title>Genome sequencing provides insights into the evolution of gene families encoding plant cell wall-degrading enzymes in longhorned beetles.</title>
        <authorList>
            <person name="Shin N.R."/>
            <person name="Okamura Y."/>
            <person name="Kirsch R."/>
            <person name="Pauchet Y."/>
        </authorList>
    </citation>
    <scope>NUCLEOTIDE SEQUENCE</scope>
    <source>
        <strain evidence="2">AMC_N1</strain>
    </source>
</reference>
<keyword evidence="3" id="KW-1185">Reference proteome</keyword>
<feature type="region of interest" description="Disordered" evidence="1">
    <location>
        <begin position="57"/>
        <end position="80"/>
    </location>
</feature>
<dbReference type="EMBL" id="JAPWTK010000097">
    <property type="protein sequence ID" value="KAJ8950635.1"/>
    <property type="molecule type" value="Genomic_DNA"/>
</dbReference>
<feature type="region of interest" description="Disordered" evidence="1">
    <location>
        <begin position="94"/>
        <end position="129"/>
    </location>
</feature>
<sequence length="316" mass="34679">MQSFIRRCKREAQYEKKRQVDKDKMYVVQDGEIIPLKDVSAPVNGEPTGDFTTIICTENSVGDSSGDGEGSSSIGDSRDDVIESGNMAQIKDVRNEAADDTTHLPATAKGKHGNGETSSEEAIVNDTGTTRNKEYLDKVIEDFQELISHEKEETYSNEGAPCSVVGDWDSDAAGMQIRIQHCSSSPNGPHKLTVKLVEREPPKEDGLLCSGQWEISGQEPFNHSSLVVLTAVSKKSKKVISFIGECRICDGAETISGNWMEGRSSRNCKDRLGTHSFHSDVLRKNNVRKLQRTHLQELTTTQLPSTLTTSQTSSTA</sequence>
<name>A0AAV8YJE5_9CUCU</name>
<proteinExistence type="predicted"/>
<dbReference type="Proteomes" id="UP001162162">
    <property type="component" value="Unassembled WGS sequence"/>
</dbReference>
<evidence type="ECO:0000313" key="3">
    <source>
        <dbReference type="Proteomes" id="UP001162162"/>
    </source>
</evidence>
<evidence type="ECO:0000256" key="1">
    <source>
        <dbReference type="SAM" id="MobiDB-lite"/>
    </source>
</evidence>
<organism evidence="2 3">
    <name type="scientific">Aromia moschata</name>
    <dbReference type="NCBI Taxonomy" id="1265417"/>
    <lineage>
        <taxon>Eukaryota</taxon>
        <taxon>Metazoa</taxon>
        <taxon>Ecdysozoa</taxon>
        <taxon>Arthropoda</taxon>
        <taxon>Hexapoda</taxon>
        <taxon>Insecta</taxon>
        <taxon>Pterygota</taxon>
        <taxon>Neoptera</taxon>
        <taxon>Endopterygota</taxon>
        <taxon>Coleoptera</taxon>
        <taxon>Polyphaga</taxon>
        <taxon>Cucujiformia</taxon>
        <taxon>Chrysomeloidea</taxon>
        <taxon>Cerambycidae</taxon>
        <taxon>Cerambycinae</taxon>
        <taxon>Callichromatini</taxon>
        <taxon>Aromia</taxon>
    </lineage>
</organism>
<accession>A0AAV8YJE5</accession>
<feature type="compositionally biased region" description="Low complexity" evidence="1">
    <location>
        <begin position="60"/>
        <end position="75"/>
    </location>
</feature>